<protein>
    <submittedName>
        <fullName evidence="11">Right-handed parallel beta-helix repeat-containing protein</fullName>
    </submittedName>
</protein>
<dbReference type="EMBL" id="JAENII010000001">
    <property type="protein sequence ID" value="MBK1825670.1"/>
    <property type="molecule type" value="Genomic_DNA"/>
</dbReference>
<evidence type="ECO:0000256" key="1">
    <source>
        <dbReference type="ARBA" id="ARBA00001255"/>
    </source>
</evidence>
<name>A0A934R858_9BACT</name>
<keyword evidence="5" id="KW-0378">Hydrolase</keyword>
<evidence type="ECO:0000256" key="3">
    <source>
        <dbReference type="ARBA" id="ARBA00022729"/>
    </source>
</evidence>
<dbReference type="InterPro" id="IPR012334">
    <property type="entry name" value="Pectin_lyas_fold"/>
</dbReference>
<evidence type="ECO:0000256" key="2">
    <source>
        <dbReference type="ARBA" id="ARBA00001271"/>
    </source>
</evidence>
<evidence type="ECO:0000256" key="4">
    <source>
        <dbReference type="ARBA" id="ARBA00022737"/>
    </source>
</evidence>
<feature type="domain" description="Right handed beta helix" evidence="8">
    <location>
        <begin position="432"/>
        <end position="565"/>
    </location>
</feature>
<organism evidence="11 12">
    <name type="scientific">Haloferula rosea</name>
    <dbReference type="NCBI Taxonomy" id="490093"/>
    <lineage>
        <taxon>Bacteria</taxon>
        <taxon>Pseudomonadati</taxon>
        <taxon>Verrucomicrobiota</taxon>
        <taxon>Verrucomicrobiia</taxon>
        <taxon>Verrucomicrobiales</taxon>
        <taxon>Verrucomicrobiaceae</taxon>
        <taxon>Haloferula</taxon>
    </lineage>
</organism>
<feature type="signal peptide" evidence="7">
    <location>
        <begin position="1"/>
        <end position="25"/>
    </location>
</feature>
<dbReference type="Proteomes" id="UP000658278">
    <property type="component" value="Unassembled WGS sequence"/>
</dbReference>
<dbReference type="AlphaFoldDB" id="A0A934R858"/>
<dbReference type="SUPFAM" id="SSF51126">
    <property type="entry name" value="Pectin lyase-like"/>
    <property type="match status" value="1"/>
</dbReference>
<proteinExistence type="predicted"/>
<keyword evidence="12" id="KW-1185">Reference proteome</keyword>
<evidence type="ECO:0000313" key="12">
    <source>
        <dbReference type="Proteomes" id="UP000658278"/>
    </source>
</evidence>
<gene>
    <name evidence="11" type="ORF">JIN81_01450</name>
</gene>
<dbReference type="Pfam" id="PF23764">
    <property type="entry name" value="Beta-barrel_GLAA-B_II"/>
    <property type="match status" value="1"/>
</dbReference>
<evidence type="ECO:0000313" key="11">
    <source>
        <dbReference type="EMBL" id="MBK1825670.1"/>
    </source>
</evidence>
<dbReference type="Pfam" id="PF13229">
    <property type="entry name" value="Beta_helix"/>
    <property type="match status" value="1"/>
</dbReference>
<keyword evidence="6" id="KW-0326">Glycosidase</keyword>
<feature type="domain" description="GLAA-B beta-barrel" evidence="9">
    <location>
        <begin position="146"/>
        <end position="249"/>
    </location>
</feature>
<evidence type="ECO:0000256" key="6">
    <source>
        <dbReference type="ARBA" id="ARBA00023295"/>
    </source>
</evidence>
<dbReference type="InterPro" id="IPR006626">
    <property type="entry name" value="PbH1"/>
</dbReference>
<dbReference type="Gene3D" id="2.160.20.10">
    <property type="entry name" value="Single-stranded right-handed beta-helix, Pectin lyase-like"/>
    <property type="match status" value="2"/>
</dbReference>
<dbReference type="Pfam" id="PF23763">
    <property type="entry name" value="Beta-barrel_GLAA-B_I"/>
    <property type="match status" value="1"/>
</dbReference>
<evidence type="ECO:0000259" key="8">
    <source>
        <dbReference type="Pfam" id="PF13229"/>
    </source>
</evidence>
<dbReference type="RefSeq" id="WP_200275553.1">
    <property type="nucleotide sequence ID" value="NZ_JAENII010000001.1"/>
</dbReference>
<dbReference type="InterPro" id="IPR011050">
    <property type="entry name" value="Pectin_lyase_fold/virulence"/>
</dbReference>
<evidence type="ECO:0000256" key="5">
    <source>
        <dbReference type="ARBA" id="ARBA00022801"/>
    </source>
</evidence>
<keyword evidence="4" id="KW-0677">Repeat</keyword>
<evidence type="ECO:0000259" key="10">
    <source>
        <dbReference type="Pfam" id="PF23764"/>
    </source>
</evidence>
<feature type="domain" description="GLAA-B beta-barrel" evidence="10">
    <location>
        <begin position="360"/>
        <end position="426"/>
    </location>
</feature>
<dbReference type="InterPro" id="IPR056441">
    <property type="entry name" value="Beta-barrel_GLAA-B_II"/>
</dbReference>
<accession>A0A934R858</accession>
<comment type="catalytic activity">
    <reaction evidence="2">
        <text>Hydrolysis of terminal, non-reducing branched (1-&gt;3)-alpha-D-galactosidic residues, producing free D-galactose.</text>
        <dbReference type="EC" id="3.2.1.n1"/>
    </reaction>
</comment>
<dbReference type="SMART" id="SM00710">
    <property type="entry name" value="PbH1"/>
    <property type="match status" value="5"/>
</dbReference>
<feature type="chain" id="PRO_5036744715" evidence="7">
    <location>
        <begin position="26"/>
        <end position="603"/>
    </location>
</feature>
<evidence type="ECO:0000256" key="7">
    <source>
        <dbReference type="SAM" id="SignalP"/>
    </source>
</evidence>
<dbReference type="InterPro" id="IPR039448">
    <property type="entry name" value="Beta_helix"/>
</dbReference>
<comment type="catalytic activity">
    <reaction evidence="1">
        <text>Hydrolysis of terminal, non-reducing alpha-D-galactose residues in alpha-D-galactosides, including galactose oligosaccharides, galactomannans and galactolipids.</text>
        <dbReference type="EC" id="3.2.1.22"/>
    </reaction>
</comment>
<evidence type="ECO:0000259" key="9">
    <source>
        <dbReference type="Pfam" id="PF23763"/>
    </source>
</evidence>
<dbReference type="InterPro" id="IPR057275">
    <property type="entry name" value="Beta-barrel_GLAA-B_I"/>
</dbReference>
<dbReference type="GO" id="GO:0004557">
    <property type="term" value="F:alpha-galactosidase activity"/>
    <property type="evidence" value="ECO:0007669"/>
    <property type="project" value="UniProtKB-EC"/>
</dbReference>
<comment type="caution">
    <text evidence="11">The sequence shown here is derived from an EMBL/GenBank/DDBJ whole genome shotgun (WGS) entry which is preliminary data.</text>
</comment>
<keyword evidence="3 7" id="KW-0732">Signal</keyword>
<sequence length="603" mass="65930">MNTTPIHLVAGLLLLWTTVANPAVAREAGVIDVRELGAKPDGSDTTPSVRAALEAVRKGEGSKITFGPGRYDFYPDRAFEEYLFVSNNDEGLKRIAFPLKEMDGLEIDGGGATFVFHGYTVPFLISGSSQVKLRNFSVDFSRPFHSEGKVLAITPQHVDLEFTEHYPFEIRNGVLVFTNGKKAKTKATTVTSGEVVYPYGSLLAFDPIKQETAFMAKDRYQVGAGIAAHPIGPNRIRLRIPNISARVGEILVFSPKNRDVPGVIVTDSSGVRLTDITLHHCGGMGVIAQRSADLFYTRLKVTPPSGGHRIISTTADATHFVNCRGRIEMVDCLFEQQKDDPTNVHGLYAKITHIFAPNRFEVSMIHPQQAGVDFIGAGTRLELNDGPSLTEEGFANVKSVERLNKHRTIVEIEGTLPESVTVGDSVADADANTAEVLIRNCVMRGNRARGLLLGSRGKIVIEGNTFHTPGAAILFEGDSRFWFEQAGVRDVVIRGNTFDNCNYGVWGTGTIQVGSGIAEEFRSTSRYNRNIRIENNLFRSFGRVPLLSLYSVDGLTFTGNRLEKTTDYPLPDGQESKLFDVTDSDDVKIEEPSTVSEEAAVGG</sequence>
<reference evidence="11" key="1">
    <citation type="submission" date="2021-01" db="EMBL/GenBank/DDBJ databases">
        <title>Modified the classification status of verrucomicrobia.</title>
        <authorList>
            <person name="Feng X."/>
        </authorList>
    </citation>
    <scope>NUCLEOTIDE SEQUENCE</scope>
    <source>
        <strain evidence="11">KCTC 22201</strain>
    </source>
</reference>